<feature type="region of interest" description="Disordered" evidence="1">
    <location>
        <begin position="46"/>
        <end position="65"/>
    </location>
</feature>
<evidence type="ECO:0000256" key="1">
    <source>
        <dbReference type="SAM" id="MobiDB-lite"/>
    </source>
</evidence>
<feature type="compositionally biased region" description="Acidic residues" evidence="1">
    <location>
        <begin position="47"/>
        <end position="57"/>
    </location>
</feature>
<dbReference type="AlphaFoldDB" id="A0A1X9LLT6"/>
<proteinExistence type="predicted"/>
<keyword evidence="3" id="KW-1185">Reference proteome</keyword>
<dbReference type="EMBL" id="CP020715">
    <property type="protein sequence ID" value="ARJ06165.1"/>
    <property type="molecule type" value="Genomic_DNA"/>
</dbReference>
<organism evidence="2 3">
    <name type="scientific">Cnuibacter physcomitrellae</name>
    <dbReference type="NCBI Taxonomy" id="1619308"/>
    <lineage>
        <taxon>Bacteria</taxon>
        <taxon>Bacillati</taxon>
        <taxon>Actinomycetota</taxon>
        <taxon>Actinomycetes</taxon>
        <taxon>Micrococcales</taxon>
        <taxon>Microbacteriaceae</taxon>
        <taxon>Cnuibacter</taxon>
    </lineage>
</organism>
<sequence>MALEAGDFTLAHQDHTYRIAGEAPRWAVSRGDRVLGYLVTTSRAGEEGEDVYEMETPDGERGNVEGTDWESIVRSYLNSVDPVTIDPVDP</sequence>
<dbReference type="KEGG" id="cphy:B5808_13760"/>
<accession>A0A1X9LLT6</accession>
<evidence type="ECO:0000313" key="3">
    <source>
        <dbReference type="Proteomes" id="UP000192775"/>
    </source>
</evidence>
<dbReference type="Proteomes" id="UP000192775">
    <property type="component" value="Chromosome"/>
</dbReference>
<name>A0A1X9LLT6_9MICO</name>
<dbReference type="RefSeq" id="WP_085020303.1">
    <property type="nucleotide sequence ID" value="NZ_BMHD01000001.1"/>
</dbReference>
<gene>
    <name evidence="2" type="ORF">B5808_13760</name>
</gene>
<reference evidence="2 3" key="1">
    <citation type="submission" date="2017-04" db="EMBL/GenBank/DDBJ databases">
        <authorList>
            <person name="Afonso C.L."/>
            <person name="Miller P.J."/>
            <person name="Scott M.A."/>
            <person name="Spackman E."/>
            <person name="Goraichik I."/>
            <person name="Dimitrov K.M."/>
            <person name="Suarez D.L."/>
            <person name="Swayne D.E."/>
        </authorList>
    </citation>
    <scope>NUCLEOTIDE SEQUENCE [LARGE SCALE GENOMIC DNA]</scope>
    <source>
        <strain evidence="3">XA(T)</strain>
    </source>
</reference>
<evidence type="ECO:0000313" key="2">
    <source>
        <dbReference type="EMBL" id="ARJ06165.1"/>
    </source>
</evidence>
<protein>
    <submittedName>
        <fullName evidence="2">Uncharacterized protein</fullName>
    </submittedName>
</protein>